<name>A0A1G2E184_9BACT</name>
<dbReference type="GO" id="GO:0045259">
    <property type="term" value="C:proton-transporting ATP synthase complex"/>
    <property type="evidence" value="ECO:0007669"/>
    <property type="project" value="UniProtKB-KW"/>
</dbReference>
<evidence type="ECO:0000313" key="8">
    <source>
        <dbReference type="EMBL" id="OGZ19626.1"/>
    </source>
</evidence>
<evidence type="ECO:0000256" key="2">
    <source>
        <dbReference type="ARBA" id="ARBA00005712"/>
    </source>
</evidence>
<dbReference type="Pfam" id="PF02823">
    <property type="entry name" value="ATP-synt_DE_N"/>
    <property type="match status" value="1"/>
</dbReference>
<dbReference type="Proteomes" id="UP000177360">
    <property type="component" value="Unassembled WGS sequence"/>
</dbReference>
<feature type="domain" description="ATP synthase F1 complex delta/epsilon subunit N-terminal" evidence="7">
    <location>
        <begin position="1"/>
        <end position="74"/>
    </location>
</feature>
<dbReference type="GO" id="GO:0046933">
    <property type="term" value="F:proton-transporting ATP synthase activity, rotational mechanism"/>
    <property type="evidence" value="ECO:0007669"/>
    <property type="project" value="InterPro"/>
</dbReference>
<proteinExistence type="inferred from homology"/>
<evidence type="ECO:0000256" key="5">
    <source>
        <dbReference type="ARBA" id="ARBA00023136"/>
    </source>
</evidence>
<protein>
    <recommendedName>
        <fullName evidence="7">ATP synthase F1 complex delta/epsilon subunit N-terminal domain-containing protein</fullName>
    </recommendedName>
</protein>
<comment type="subcellular location">
    <subcellularLocation>
        <location evidence="1">Endomembrane system</location>
        <topology evidence="1">Peripheral membrane protein</topology>
    </subcellularLocation>
</comment>
<keyword evidence="6" id="KW-0139">CF(1)</keyword>
<evidence type="ECO:0000256" key="3">
    <source>
        <dbReference type="ARBA" id="ARBA00022448"/>
    </source>
</evidence>
<dbReference type="CDD" id="cd12152">
    <property type="entry name" value="F1-ATPase_delta"/>
    <property type="match status" value="1"/>
</dbReference>
<dbReference type="Gene3D" id="2.60.15.10">
    <property type="entry name" value="F0F1 ATP synthase delta/epsilon subunit, N-terminal"/>
    <property type="match status" value="1"/>
</dbReference>
<evidence type="ECO:0000256" key="1">
    <source>
        <dbReference type="ARBA" id="ARBA00004184"/>
    </source>
</evidence>
<reference evidence="8 9" key="1">
    <citation type="journal article" date="2016" name="Nat. Commun.">
        <title>Thousands of microbial genomes shed light on interconnected biogeochemical processes in an aquifer system.</title>
        <authorList>
            <person name="Anantharaman K."/>
            <person name="Brown C.T."/>
            <person name="Hug L.A."/>
            <person name="Sharon I."/>
            <person name="Castelle C.J."/>
            <person name="Probst A.J."/>
            <person name="Thomas B.C."/>
            <person name="Singh A."/>
            <person name="Wilkins M.J."/>
            <person name="Karaoz U."/>
            <person name="Brodie E.L."/>
            <person name="Williams K.H."/>
            <person name="Hubbard S.S."/>
            <person name="Banfield J.F."/>
        </authorList>
    </citation>
    <scope>NUCLEOTIDE SEQUENCE [LARGE SCALE GENOMIC DNA]</scope>
</reference>
<dbReference type="InterPro" id="IPR001469">
    <property type="entry name" value="ATP_synth_F1_dsu/esu"/>
</dbReference>
<dbReference type="SUPFAM" id="SSF51344">
    <property type="entry name" value="Epsilon subunit of F1F0-ATP synthase N-terminal domain"/>
    <property type="match status" value="1"/>
</dbReference>
<keyword evidence="5" id="KW-0472">Membrane</keyword>
<keyword evidence="3" id="KW-0813">Transport</keyword>
<comment type="similarity">
    <text evidence="2">Belongs to the ATPase epsilon chain family.</text>
</comment>
<comment type="caution">
    <text evidence="8">The sequence shown here is derived from an EMBL/GenBank/DDBJ whole genome shotgun (WGS) entry which is preliminary data.</text>
</comment>
<evidence type="ECO:0000313" key="9">
    <source>
        <dbReference type="Proteomes" id="UP000177360"/>
    </source>
</evidence>
<sequence>MKLFIYSLKNTLFESEAESLTCETVNGQITILNNHEPLITLLKDGVIKIIDKNQKASYIQTMGGFLEIRGSNEVRCIIDQNITSQNEN</sequence>
<keyword evidence="4" id="KW-0406">Ion transport</keyword>
<dbReference type="InterPro" id="IPR036771">
    <property type="entry name" value="ATPsynth_dsu/esu_N"/>
</dbReference>
<organism evidence="8 9">
    <name type="scientific">Candidatus Nealsonbacteria bacterium RIFCSPHIGHO2_01_FULL_38_55</name>
    <dbReference type="NCBI Taxonomy" id="1801664"/>
    <lineage>
        <taxon>Bacteria</taxon>
        <taxon>Candidatus Nealsoniibacteriota</taxon>
    </lineage>
</organism>
<accession>A0A1G2E184</accession>
<dbReference type="AlphaFoldDB" id="A0A1G2E184"/>
<gene>
    <name evidence="8" type="ORF">A2626_02740</name>
</gene>
<evidence type="ECO:0000256" key="4">
    <source>
        <dbReference type="ARBA" id="ARBA00023065"/>
    </source>
</evidence>
<evidence type="ECO:0000259" key="7">
    <source>
        <dbReference type="Pfam" id="PF02823"/>
    </source>
</evidence>
<evidence type="ECO:0000256" key="6">
    <source>
        <dbReference type="ARBA" id="ARBA00023196"/>
    </source>
</evidence>
<keyword evidence="6" id="KW-0066">ATP synthesis</keyword>
<dbReference type="GO" id="GO:0012505">
    <property type="term" value="C:endomembrane system"/>
    <property type="evidence" value="ECO:0007669"/>
    <property type="project" value="UniProtKB-SubCell"/>
</dbReference>
<dbReference type="InterPro" id="IPR020546">
    <property type="entry name" value="ATP_synth_F1_dsu/esu_N"/>
</dbReference>
<dbReference type="EMBL" id="MHLZ01000025">
    <property type="protein sequence ID" value="OGZ19626.1"/>
    <property type="molecule type" value="Genomic_DNA"/>
</dbReference>